<dbReference type="AlphaFoldDB" id="A0A5S6R8N1"/>
<protein>
    <submittedName>
        <fullName evidence="1">Uncharacterized protein</fullName>
    </submittedName>
</protein>
<reference evidence="3" key="4">
    <citation type="journal article" date="2008" name="Nucleic Acids Res.">
        <title>The rice annotation project database (RAP-DB): 2008 update.</title>
        <authorList>
            <consortium name="The rice annotation project (RAP)"/>
        </authorList>
    </citation>
    <scope>GENOME REANNOTATION</scope>
    <source>
        <strain evidence="3">cv. Nipponbare</strain>
    </source>
</reference>
<dbReference type="EMBL" id="AC091732">
    <property type="protein sequence ID" value="AAL77155.1"/>
    <property type="molecule type" value="Genomic_DNA"/>
</dbReference>
<evidence type="ECO:0000313" key="3">
    <source>
        <dbReference type="Proteomes" id="UP000000763"/>
    </source>
</evidence>
<evidence type="ECO:0000313" key="1">
    <source>
        <dbReference type="EMBL" id="AAL77155.1"/>
    </source>
</evidence>
<evidence type="ECO:0000313" key="2">
    <source>
        <dbReference type="EMBL" id="AAM74468.1"/>
    </source>
</evidence>
<accession>A0A5S6R8N1</accession>
<proteinExistence type="predicted"/>
<reference evidence="2" key="2">
    <citation type="submission" date="2002-07" db="EMBL/GenBank/DDBJ databases">
        <title>Genomic sequence for Oryza sativa, Nipponbare strain, clone OSJNAa0019N10, from chromosome 10, complete sequence.</title>
        <authorList>
            <person name="McCombie W.R."/>
            <person name="de la Bastide M."/>
            <person name="Spiegel L."/>
            <person name="Preston R."/>
            <person name="Ferraro K."/>
            <person name="Kuit K."/>
            <person name="Nascimento L."/>
            <person name="Zutavern T."/>
            <person name="Balija V."/>
            <person name="Bell M."/>
            <person name="Baker J."/>
            <person name="Miller B."/>
            <person name="Katzenberger F."/>
            <person name="Muller S."/>
            <person name="King L."/>
            <person name="Sullivan P."/>
            <person name="Yang C."/>
            <person name="Dike S."/>
            <person name="O'Shaughnessy A."/>
            <person name="Palmer L."/>
            <person name="Dedhia N."/>
        </authorList>
    </citation>
    <scope>NUCLEOTIDE SEQUENCE</scope>
</reference>
<dbReference type="Proteomes" id="UP000000763">
    <property type="component" value="Chromosome 10"/>
</dbReference>
<organism evidence="1 3">
    <name type="scientific">Oryza sativa subsp. japonica</name>
    <name type="common">Rice</name>
    <dbReference type="NCBI Taxonomy" id="39947"/>
    <lineage>
        <taxon>Eukaryota</taxon>
        <taxon>Viridiplantae</taxon>
        <taxon>Streptophyta</taxon>
        <taxon>Embryophyta</taxon>
        <taxon>Tracheophyta</taxon>
        <taxon>Spermatophyta</taxon>
        <taxon>Magnoliopsida</taxon>
        <taxon>Liliopsida</taxon>
        <taxon>Poales</taxon>
        <taxon>Poaceae</taxon>
        <taxon>BOP clade</taxon>
        <taxon>Oryzoideae</taxon>
        <taxon>Oryzeae</taxon>
        <taxon>Oryzinae</taxon>
        <taxon>Oryza</taxon>
        <taxon>Oryza sativa</taxon>
    </lineage>
</organism>
<name>A0A5S6R8N1_ORYSJ</name>
<reference evidence="1" key="1">
    <citation type="submission" date="2002-02" db="EMBL/GenBank/DDBJ databases">
        <title>Rice Genomic Sequence.</title>
        <authorList>
            <person name="Wing R.A."/>
            <person name="Yu Y."/>
            <person name="Soderlund C."/>
            <person name="Chen M."/>
            <person name="Kim H.-R."/>
            <person name="Rambo T."/>
            <person name="Saski C."/>
            <person name="Henry D."/>
            <person name="Oates R."/>
            <person name="Simmons J."/>
        </authorList>
    </citation>
    <scope>NUCLEOTIDE SEQUENCE</scope>
</reference>
<dbReference type="EMBL" id="AC124213">
    <property type="protein sequence ID" value="AAM74468.1"/>
    <property type="molecule type" value="Genomic_DNA"/>
</dbReference>
<gene>
    <name evidence="1" type="primary">OSJNBb0091O09.6</name>
    <name evidence="2" type="synonym">OSJNAa0019N10.26</name>
</gene>
<sequence>MPSRGETLESIVVAGPAKAVLVLALGRLRMFPEFDILFGVTQRAATVVDVLAGRCHELRNGFRPPTPDRPDPDWEAPDLVRRLSDLASPRARPVPAACSASVMSSPPPVLLLPCPPHHYR</sequence>
<reference evidence="3" key="3">
    <citation type="journal article" date="2005" name="Nature">
        <title>The map-based sequence of the rice genome.</title>
        <authorList>
            <consortium name="International rice genome sequencing project (IRGSP)"/>
            <person name="Matsumoto T."/>
            <person name="Wu J."/>
            <person name="Kanamori H."/>
            <person name="Katayose Y."/>
            <person name="Fujisawa M."/>
            <person name="Namiki N."/>
            <person name="Mizuno H."/>
            <person name="Yamamoto K."/>
            <person name="Antonio B.A."/>
            <person name="Baba T."/>
            <person name="Sakata K."/>
            <person name="Nagamura Y."/>
            <person name="Aoki H."/>
            <person name="Arikawa K."/>
            <person name="Arita K."/>
            <person name="Bito T."/>
            <person name="Chiden Y."/>
            <person name="Fujitsuka N."/>
            <person name="Fukunaka R."/>
            <person name="Hamada M."/>
            <person name="Harada C."/>
            <person name="Hayashi A."/>
            <person name="Hijishita S."/>
            <person name="Honda M."/>
            <person name="Hosokawa S."/>
            <person name="Ichikawa Y."/>
            <person name="Idonuma A."/>
            <person name="Iijima M."/>
            <person name="Ikeda M."/>
            <person name="Ikeno M."/>
            <person name="Ito K."/>
            <person name="Ito S."/>
            <person name="Ito T."/>
            <person name="Ito Y."/>
            <person name="Ito Y."/>
            <person name="Iwabuchi A."/>
            <person name="Kamiya K."/>
            <person name="Karasawa W."/>
            <person name="Kurita K."/>
            <person name="Katagiri S."/>
            <person name="Kikuta A."/>
            <person name="Kobayashi H."/>
            <person name="Kobayashi N."/>
            <person name="Machita K."/>
            <person name="Maehara T."/>
            <person name="Masukawa M."/>
            <person name="Mizubayashi T."/>
            <person name="Mukai Y."/>
            <person name="Nagasaki H."/>
            <person name="Nagata Y."/>
            <person name="Naito S."/>
            <person name="Nakashima M."/>
            <person name="Nakama Y."/>
            <person name="Nakamichi Y."/>
            <person name="Nakamura M."/>
            <person name="Meguro A."/>
            <person name="Negishi M."/>
            <person name="Ohta I."/>
            <person name="Ohta T."/>
            <person name="Okamoto M."/>
            <person name="Ono N."/>
            <person name="Saji S."/>
            <person name="Sakaguchi M."/>
            <person name="Sakai K."/>
            <person name="Shibata M."/>
            <person name="Shimokawa T."/>
            <person name="Song J."/>
            <person name="Takazaki Y."/>
            <person name="Terasawa K."/>
            <person name="Tsugane M."/>
            <person name="Tsuji K."/>
            <person name="Ueda S."/>
            <person name="Waki K."/>
            <person name="Yamagata H."/>
            <person name="Yamamoto M."/>
            <person name="Yamamoto S."/>
            <person name="Yamane H."/>
            <person name="Yoshiki S."/>
            <person name="Yoshihara R."/>
            <person name="Yukawa K."/>
            <person name="Zhong H."/>
            <person name="Yano M."/>
            <person name="Yuan Q."/>
            <person name="Ouyang S."/>
            <person name="Liu J."/>
            <person name="Jones K.M."/>
            <person name="Gansberger K."/>
            <person name="Moffat K."/>
            <person name="Hill J."/>
            <person name="Bera J."/>
            <person name="Fadrosh D."/>
            <person name="Jin S."/>
            <person name="Johri S."/>
            <person name="Kim M."/>
            <person name="Overton L."/>
            <person name="Reardon M."/>
            <person name="Tsitrin T."/>
            <person name="Vuong H."/>
            <person name="Weaver B."/>
            <person name="Ciecko A."/>
            <person name="Tallon L."/>
            <person name="Jackson J."/>
            <person name="Pai G."/>
            <person name="Aken S.V."/>
            <person name="Utterback T."/>
            <person name="Reidmuller S."/>
            <person name="Feldblyum T."/>
            <person name="Hsiao J."/>
            <person name="Zismann V."/>
            <person name="Iobst S."/>
            <person name="de Vazeille A.R."/>
            <person name="Buell C.R."/>
            <person name="Ying K."/>
            <person name="Li Y."/>
            <person name="Lu T."/>
            <person name="Huang Y."/>
            <person name="Zhao Q."/>
            <person name="Feng Q."/>
            <person name="Zhang L."/>
            <person name="Zhu J."/>
            <person name="Weng Q."/>
            <person name="Mu J."/>
            <person name="Lu Y."/>
            <person name="Fan D."/>
            <person name="Liu Y."/>
            <person name="Guan J."/>
            <person name="Zhang Y."/>
            <person name="Yu S."/>
            <person name="Liu X."/>
            <person name="Zhang Y."/>
            <person name="Hong G."/>
            <person name="Han B."/>
            <person name="Choisne N."/>
            <person name="Demange N."/>
            <person name="Orjeda G."/>
            <person name="Samain S."/>
            <person name="Cattolico L."/>
            <person name="Pelletier E."/>
            <person name="Couloux A."/>
            <person name="Segurens B."/>
            <person name="Wincker P."/>
            <person name="D'Hont A."/>
            <person name="Scarpelli C."/>
            <person name="Weissenbach J."/>
            <person name="Salanoubat M."/>
            <person name="Quetier F."/>
            <person name="Yu Y."/>
            <person name="Kim H.R."/>
            <person name="Rambo T."/>
            <person name="Currie J."/>
            <person name="Collura K."/>
            <person name="Luo M."/>
            <person name="Yang T."/>
            <person name="Ammiraju J.S.S."/>
            <person name="Engler F."/>
            <person name="Soderlund C."/>
            <person name="Wing R.A."/>
            <person name="Palmer L.E."/>
            <person name="de la Bastide M."/>
            <person name="Spiegel L."/>
            <person name="Nascimento L."/>
            <person name="Zutavern T."/>
            <person name="O'Shaughnessy A."/>
            <person name="Dike S."/>
            <person name="Dedhia N."/>
            <person name="Preston R."/>
            <person name="Balija V."/>
            <person name="McCombie W.R."/>
            <person name="Chow T."/>
            <person name="Chen H."/>
            <person name="Chung M."/>
            <person name="Chen C."/>
            <person name="Shaw J."/>
            <person name="Wu H."/>
            <person name="Hsiao K."/>
            <person name="Chao Y."/>
            <person name="Chu M."/>
            <person name="Cheng C."/>
            <person name="Hour A."/>
            <person name="Lee P."/>
            <person name="Lin S."/>
            <person name="Lin Y."/>
            <person name="Liou J."/>
            <person name="Liu S."/>
            <person name="Hsing Y."/>
            <person name="Raghuvanshi S."/>
            <person name="Mohanty A."/>
            <person name="Bharti A.K."/>
            <person name="Gaur A."/>
            <person name="Gupta V."/>
            <person name="Kumar D."/>
            <person name="Ravi V."/>
            <person name="Vij S."/>
            <person name="Kapur A."/>
            <person name="Khurana P."/>
            <person name="Khurana P."/>
            <person name="Khurana J.P."/>
            <person name="Tyagi A.K."/>
            <person name="Gaikwad K."/>
            <person name="Singh A."/>
            <person name="Dalal V."/>
            <person name="Srivastava S."/>
            <person name="Dixit A."/>
            <person name="Pal A.K."/>
            <person name="Ghazi I.A."/>
            <person name="Yadav M."/>
            <person name="Pandit A."/>
            <person name="Bhargava A."/>
            <person name="Sureshbabu K."/>
            <person name="Batra K."/>
            <person name="Sharma T.R."/>
            <person name="Mohapatra T."/>
            <person name="Singh N.K."/>
            <person name="Messing J."/>
            <person name="Nelson A.B."/>
            <person name="Fuks G."/>
            <person name="Kavchok S."/>
            <person name="Keizer G."/>
            <person name="Linton E."/>
            <person name="Llaca V."/>
            <person name="Song R."/>
            <person name="Tanyolac B."/>
            <person name="Young S."/>
            <person name="Ho-Il K."/>
            <person name="Hahn J.H."/>
            <person name="Sangsakoo G."/>
            <person name="Vanavichit A."/>
            <person name="de Mattos Luiz.A.T."/>
            <person name="Zimmer P.D."/>
            <person name="Malone G."/>
            <person name="Dellagostin O."/>
            <person name="de Oliveira A.C."/>
            <person name="Bevan M."/>
            <person name="Bancroft I."/>
            <person name="Minx P."/>
            <person name="Cordum H."/>
            <person name="Wilson R."/>
            <person name="Cheng Z."/>
            <person name="Jin W."/>
            <person name="Jiang J."/>
            <person name="Leong S.A."/>
            <person name="Iwama H."/>
            <person name="Gojobori T."/>
            <person name="Itoh T."/>
            <person name="Niimura Y."/>
            <person name="Fujii Y."/>
            <person name="Habara T."/>
            <person name="Sakai H."/>
            <person name="Sato Y."/>
            <person name="Wilson G."/>
            <person name="Kumar K."/>
            <person name="McCouch S."/>
            <person name="Juretic N."/>
            <person name="Hoen D."/>
            <person name="Wright S."/>
            <person name="Bruskiewich R."/>
            <person name="Bureau T."/>
            <person name="Miyao A."/>
            <person name="Hirochika H."/>
            <person name="Nishikawa T."/>
            <person name="Kadowaki K."/>
            <person name="Sugiura M."/>
            <person name="Burr B."/>
            <person name="Sasaki T."/>
        </authorList>
    </citation>
    <scope>NUCLEOTIDE SEQUENCE [LARGE SCALE GENOMIC DNA]</scope>
    <source>
        <strain evidence="3">cv. Nipponbare</strain>
    </source>
</reference>